<feature type="domain" description="Reverse transcriptase" evidence="1">
    <location>
        <begin position="1"/>
        <end position="183"/>
    </location>
</feature>
<dbReference type="InterPro" id="IPR043502">
    <property type="entry name" value="DNA/RNA_pol_sf"/>
</dbReference>
<dbReference type="InterPro" id="IPR026960">
    <property type="entry name" value="RVT-Znf"/>
</dbReference>
<organism evidence="2 3">
    <name type="scientific">Theobroma cacao</name>
    <name type="common">Cacao</name>
    <name type="synonym">Cocoa</name>
    <dbReference type="NCBI Taxonomy" id="3641"/>
    <lineage>
        <taxon>Eukaryota</taxon>
        <taxon>Viridiplantae</taxon>
        <taxon>Streptophyta</taxon>
        <taxon>Embryophyta</taxon>
        <taxon>Tracheophyta</taxon>
        <taxon>Spermatophyta</taxon>
        <taxon>Magnoliopsida</taxon>
        <taxon>eudicotyledons</taxon>
        <taxon>Gunneridae</taxon>
        <taxon>Pentapetalae</taxon>
        <taxon>rosids</taxon>
        <taxon>malvids</taxon>
        <taxon>Malvales</taxon>
        <taxon>Malvaceae</taxon>
        <taxon>Byttnerioideae</taxon>
        <taxon>Theobroma</taxon>
    </lineage>
</organism>
<dbReference type="InterPro" id="IPR000477">
    <property type="entry name" value="RT_dom"/>
</dbReference>
<gene>
    <name evidence="2" type="ORF">TCM_045781</name>
</gene>
<sequence length="406" mass="47159">MFKIDFEKAYDCVNWNLLDLIMRKMGFGDRWRLWVKEYISSVMVSVLVNGSPTKQFKIKRGLRQGCPLSPFLFTTTMEALNCMLKRAETKGLCRGVKIGKRGNEENIMFLMDEWIEGHILAEKFPTIFALSINKAGKVADFGRWSGNVWIWDIPLRRYSTKSFCRILSNDDNEERKIWKDVWASMAPHRIEAFVWQLLHGKIGVKVELAVRGIFHESSNLCVLCIVDKETCCHLFTKCNETWKIWGMWCKLFNISWITPGFVVTFFEAWNNCHVGKHNSRLWKLAYFTIVWTIWKSRSEVVFKRKKWDDKECWELVKFRIASWANAKWPKDYGSISDIFFNPSVGSYFNVDSSAKGYLGPAGIVGIMKNELEKVKISFFKLIGITDSSQAEIMAVKEAVQIFSTSK</sequence>
<dbReference type="Proteomes" id="UP000026915">
    <property type="component" value="Unassembled WGS sequence"/>
</dbReference>
<evidence type="ECO:0000313" key="3">
    <source>
        <dbReference type="Proteomes" id="UP000026915"/>
    </source>
</evidence>
<evidence type="ECO:0000259" key="1">
    <source>
        <dbReference type="PROSITE" id="PS50878"/>
    </source>
</evidence>
<proteinExistence type="predicted"/>
<dbReference type="eggNOG" id="KOG1075">
    <property type="taxonomic scope" value="Eukaryota"/>
</dbReference>
<evidence type="ECO:0000313" key="2">
    <source>
        <dbReference type="EMBL" id="EOY20303.1"/>
    </source>
</evidence>
<dbReference type="Pfam" id="PF00078">
    <property type="entry name" value="RVT_1"/>
    <property type="match status" value="1"/>
</dbReference>
<protein>
    <recommendedName>
        <fullName evidence="1">Reverse transcriptase domain-containing protein</fullName>
    </recommendedName>
</protein>
<reference evidence="2 3" key="1">
    <citation type="journal article" date="2013" name="Genome Biol.">
        <title>The genome sequence of the most widely cultivated cacao type and its use to identify candidate genes regulating pod color.</title>
        <authorList>
            <person name="Motamayor J.C."/>
            <person name="Mockaitis K."/>
            <person name="Schmutz J."/>
            <person name="Haiminen N."/>
            <person name="Iii D.L."/>
            <person name="Cornejo O."/>
            <person name="Findley S.D."/>
            <person name="Zheng P."/>
            <person name="Utro F."/>
            <person name="Royaert S."/>
            <person name="Saski C."/>
            <person name="Jenkins J."/>
            <person name="Podicheti R."/>
            <person name="Zhao M."/>
            <person name="Scheffler B.E."/>
            <person name="Stack J.C."/>
            <person name="Feltus F.A."/>
            <person name="Mustiga G.M."/>
            <person name="Amores F."/>
            <person name="Phillips W."/>
            <person name="Marelli J.P."/>
            <person name="May G.D."/>
            <person name="Shapiro H."/>
            <person name="Ma J."/>
            <person name="Bustamante C.D."/>
            <person name="Schnell R.J."/>
            <person name="Main D."/>
            <person name="Gilbert D."/>
            <person name="Parida L."/>
            <person name="Kuhn D.N."/>
        </authorList>
    </citation>
    <scope>NUCLEOTIDE SEQUENCE [LARGE SCALE GENOMIC DNA]</scope>
    <source>
        <strain evidence="3">cv. Matina 1-6</strain>
    </source>
</reference>
<dbReference type="Pfam" id="PF13966">
    <property type="entry name" value="zf-RVT"/>
    <property type="match status" value="1"/>
</dbReference>
<dbReference type="Gramene" id="EOY20303">
    <property type="protein sequence ID" value="EOY20303"/>
    <property type="gene ID" value="TCM_045781"/>
</dbReference>
<dbReference type="EMBL" id="KE133014">
    <property type="protein sequence ID" value="EOY20303.1"/>
    <property type="molecule type" value="Genomic_DNA"/>
</dbReference>
<dbReference type="InParanoid" id="S1RTM5"/>
<keyword evidence="3" id="KW-1185">Reference proteome</keyword>
<dbReference type="STRING" id="3641.S1RTM5"/>
<dbReference type="PANTHER" id="PTHR36617">
    <property type="entry name" value="PROTEIN, PUTATIVE-RELATED"/>
    <property type="match status" value="1"/>
</dbReference>
<dbReference type="SUPFAM" id="SSF56672">
    <property type="entry name" value="DNA/RNA polymerases"/>
    <property type="match status" value="1"/>
</dbReference>
<name>S1RTM5_THECC</name>
<dbReference type="PROSITE" id="PS50878">
    <property type="entry name" value="RT_POL"/>
    <property type="match status" value="1"/>
</dbReference>
<dbReference type="HOGENOM" id="CLU_614533_0_0_1"/>
<dbReference type="AlphaFoldDB" id="S1RTM5"/>
<accession>S1RTM5</accession>
<dbReference type="OMA" id="FNISWIT"/>
<dbReference type="PANTHER" id="PTHR36617:SF5">
    <property type="entry name" value="OS05G0421675 PROTEIN"/>
    <property type="match status" value="1"/>
</dbReference>